<protein>
    <recommendedName>
        <fullName evidence="4">C1q domain-containing protein</fullName>
    </recommendedName>
</protein>
<evidence type="ECO:0000313" key="5">
    <source>
        <dbReference type="Ensembl" id="ENSPMGP00000004532.1"/>
    </source>
</evidence>
<dbReference type="InterPro" id="IPR008983">
    <property type="entry name" value="Tumour_necrosis_fac-like_dom"/>
</dbReference>
<dbReference type="AlphaFoldDB" id="A0A3B3ZIV1"/>
<dbReference type="PRINTS" id="PR00007">
    <property type="entry name" value="COMPLEMNTC1Q"/>
</dbReference>
<dbReference type="SMART" id="SM00110">
    <property type="entry name" value="C1Q"/>
    <property type="match status" value="1"/>
</dbReference>
<keyword evidence="2" id="KW-0964">Secreted</keyword>
<dbReference type="Gene3D" id="2.60.120.40">
    <property type="match status" value="1"/>
</dbReference>
<feature type="domain" description="C1q" evidence="4">
    <location>
        <begin position="51"/>
        <end position="198"/>
    </location>
</feature>
<dbReference type="InterPro" id="IPR001073">
    <property type="entry name" value="C1q_dom"/>
</dbReference>
<dbReference type="Pfam" id="PF00386">
    <property type="entry name" value="C1q"/>
    <property type="match status" value="1"/>
</dbReference>
<keyword evidence="3" id="KW-0732">Signal</keyword>
<dbReference type="PROSITE" id="PS50871">
    <property type="entry name" value="C1Q"/>
    <property type="match status" value="1"/>
</dbReference>
<dbReference type="GO" id="GO:0099558">
    <property type="term" value="P:maintenance of synapse structure"/>
    <property type="evidence" value="ECO:0007669"/>
    <property type="project" value="TreeGrafter"/>
</dbReference>
<organism evidence="5 6">
    <name type="scientific">Periophthalmus magnuspinnatus</name>
    <dbReference type="NCBI Taxonomy" id="409849"/>
    <lineage>
        <taxon>Eukaryota</taxon>
        <taxon>Metazoa</taxon>
        <taxon>Chordata</taxon>
        <taxon>Craniata</taxon>
        <taxon>Vertebrata</taxon>
        <taxon>Euteleostomi</taxon>
        <taxon>Actinopterygii</taxon>
        <taxon>Neopterygii</taxon>
        <taxon>Teleostei</taxon>
        <taxon>Neoteleostei</taxon>
        <taxon>Acanthomorphata</taxon>
        <taxon>Gobiaria</taxon>
        <taxon>Gobiiformes</taxon>
        <taxon>Gobioidei</taxon>
        <taxon>Gobiidae</taxon>
        <taxon>Oxudercinae</taxon>
        <taxon>Periophthalmus</taxon>
    </lineage>
</organism>
<evidence type="ECO:0000256" key="2">
    <source>
        <dbReference type="ARBA" id="ARBA00022525"/>
    </source>
</evidence>
<dbReference type="PANTHER" id="PTHR22923:SF103">
    <property type="entry name" value="CEREBELLIN 20-RELATED"/>
    <property type="match status" value="1"/>
</dbReference>
<accession>A0A3B3ZIV1</accession>
<dbReference type="GO" id="GO:0005576">
    <property type="term" value="C:extracellular region"/>
    <property type="evidence" value="ECO:0007669"/>
    <property type="project" value="UniProtKB-SubCell"/>
</dbReference>
<dbReference type="SUPFAM" id="SSF49842">
    <property type="entry name" value="TNF-like"/>
    <property type="match status" value="1"/>
</dbReference>
<reference evidence="5" key="2">
    <citation type="submission" date="2025-09" db="UniProtKB">
        <authorList>
            <consortium name="Ensembl"/>
        </authorList>
    </citation>
    <scope>IDENTIFICATION</scope>
</reference>
<keyword evidence="6" id="KW-1185">Reference proteome</keyword>
<reference evidence="5" key="1">
    <citation type="submission" date="2025-08" db="UniProtKB">
        <authorList>
            <consortium name="Ensembl"/>
        </authorList>
    </citation>
    <scope>IDENTIFICATION</scope>
</reference>
<dbReference type="InterPro" id="IPR050822">
    <property type="entry name" value="Cerebellin_Synaptic_Org"/>
</dbReference>
<dbReference type="Proteomes" id="UP000261520">
    <property type="component" value="Unplaced"/>
</dbReference>
<dbReference type="PANTHER" id="PTHR22923">
    <property type="entry name" value="CEREBELLIN-RELATED"/>
    <property type="match status" value="1"/>
</dbReference>
<evidence type="ECO:0000313" key="6">
    <source>
        <dbReference type="Proteomes" id="UP000261520"/>
    </source>
</evidence>
<evidence type="ECO:0000256" key="1">
    <source>
        <dbReference type="ARBA" id="ARBA00004613"/>
    </source>
</evidence>
<proteinExistence type="predicted"/>
<comment type="subcellular location">
    <subcellularLocation>
        <location evidence="1">Secreted</location>
    </subcellularLocation>
</comment>
<dbReference type="Ensembl" id="ENSPMGT00000004813.1">
    <property type="protein sequence ID" value="ENSPMGP00000004532.1"/>
    <property type="gene ID" value="ENSPMGG00000003838.1"/>
</dbReference>
<name>A0A3B3ZIV1_9GOBI</name>
<dbReference type="GO" id="GO:0045202">
    <property type="term" value="C:synapse"/>
    <property type="evidence" value="ECO:0007669"/>
    <property type="project" value="TreeGrafter"/>
</dbReference>
<evidence type="ECO:0000256" key="3">
    <source>
        <dbReference type="ARBA" id="ARBA00022729"/>
    </source>
</evidence>
<sequence length="200" mass="22402">MSLEQPVIINEIKEQCCFSLKHKIWVNCLSDTNKSNSFDSFLFDLFFFSSFVARRSAFTAALFDNSNNLNCLGPFSNTIPIQYKKVFTNLGNNYNSNTGIYKAPFKGVYSLSVSVFHDAGQGTNEQSCVLLYVNGDMVAGSHDIHTFDHEDSTTVSITINLKAGDEVMVKLQAGCLLCMIKDHYNVFSGFLLYRGNNFTM</sequence>
<evidence type="ECO:0000259" key="4">
    <source>
        <dbReference type="PROSITE" id="PS50871"/>
    </source>
</evidence>